<dbReference type="Gene3D" id="1.10.10.10">
    <property type="entry name" value="Winged helix-like DNA-binding domain superfamily/Winged helix DNA-binding domain"/>
    <property type="match status" value="1"/>
</dbReference>
<evidence type="ECO:0000313" key="6">
    <source>
        <dbReference type="EMBL" id="GHC46740.1"/>
    </source>
</evidence>
<sequence length="275" mass="29845">MQGNISLDDLSLFLAVASSGGLSGAVASTGTSAPTLSRRMAELERATGQHLFERGRNGYALTARGRELLAEASALRPLQQRIAQWASGPGTTPRVRITAGSWTARLIARNIGRYWQPGAPWVPEFISANANLDLARREADIGIRARRPEQPWLAAQKAQDVRYAVYGLASAPKGFIALDAQALTPAERWIREHHAAQIITTVNTERVALDLARAGMGRIVLPTFAGDDGTGLQRLSDDIPEIAHEAWLVSHHEARHDPPIRRALAALIRLLRGAT</sequence>
<comment type="similarity">
    <text evidence="1">Belongs to the LysR transcriptional regulatory family.</text>
</comment>
<dbReference type="InterPro" id="IPR036390">
    <property type="entry name" value="WH_DNA-bd_sf"/>
</dbReference>
<evidence type="ECO:0000313" key="7">
    <source>
        <dbReference type="Proteomes" id="UP000638981"/>
    </source>
</evidence>
<dbReference type="AlphaFoldDB" id="A0A918TG22"/>
<dbReference type="GO" id="GO:0003677">
    <property type="term" value="F:DNA binding"/>
    <property type="evidence" value="ECO:0007669"/>
    <property type="project" value="UniProtKB-KW"/>
</dbReference>
<protein>
    <submittedName>
        <fullName evidence="6">Transcriptional regulator</fullName>
    </submittedName>
</protein>
<dbReference type="PANTHER" id="PTHR30579">
    <property type="entry name" value="TRANSCRIPTIONAL REGULATOR"/>
    <property type="match status" value="1"/>
</dbReference>
<organism evidence="6 7">
    <name type="scientific">Neogemmobacter tilapiae</name>
    <dbReference type="NCBI Taxonomy" id="875041"/>
    <lineage>
        <taxon>Bacteria</taxon>
        <taxon>Pseudomonadati</taxon>
        <taxon>Pseudomonadota</taxon>
        <taxon>Alphaproteobacteria</taxon>
        <taxon>Rhodobacterales</taxon>
        <taxon>Paracoccaceae</taxon>
        <taxon>Neogemmobacter</taxon>
    </lineage>
</organism>
<name>A0A918TG22_9RHOB</name>
<proteinExistence type="inferred from homology"/>
<dbReference type="GO" id="GO:0003700">
    <property type="term" value="F:DNA-binding transcription factor activity"/>
    <property type="evidence" value="ECO:0007669"/>
    <property type="project" value="InterPro"/>
</dbReference>
<dbReference type="SUPFAM" id="SSF53850">
    <property type="entry name" value="Periplasmic binding protein-like II"/>
    <property type="match status" value="1"/>
</dbReference>
<dbReference type="InterPro" id="IPR000847">
    <property type="entry name" value="LysR_HTH_N"/>
</dbReference>
<comment type="caution">
    <text evidence="6">The sequence shown here is derived from an EMBL/GenBank/DDBJ whole genome shotgun (WGS) entry which is preliminary data.</text>
</comment>
<reference evidence="6" key="1">
    <citation type="journal article" date="2014" name="Int. J. Syst. Evol. Microbiol.">
        <title>Complete genome sequence of Corynebacterium casei LMG S-19264T (=DSM 44701T), isolated from a smear-ripened cheese.</title>
        <authorList>
            <consortium name="US DOE Joint Genome Institute (JGI-PGF)"/>
            <person name="Walter F."/>
            <person name="Albersmeier A."/>
            <person name="Kalinowski J."/>
            <person name="Ruckert C."/>
        </authorList>
    </citation>
    <scope>NUCLEOTIDE SEQUENCE</scope>
    <source>
        <strain evidence="6">KCTC 23310</strain>
    </source>
</reference>
<reference evidence="6" key="2">
    <citation type="submission" date="2020-09" db="EMBL/GenBank/DDBJ databases">
        <authorList>
            <person name="Sun Q."/>
            <person name="Kim S."/>
        </authorList>
    </citation>
    <scope>NUCLEOTIDE SEQUENCE</scope>
    <source>
        <strain evidence="6">KCTC 23310</strain>
    </source>
</reference>
<evidence type="ECO:0000256" key="2">
    <source>
        <dbReference type="ARBA" id="ARBA00023015"/>
    </source>
</evidence>
<keyword evidence="7" id="KW-1185">Reference proteome</keyword>
<gene>
    <name evidence="6" type="ORF">GCM10007315_05640</name>
</gene>
<keyword evidence="4" id="KW-0804">Transcription</keyword>
<feature type="domain" description="HTH lysR-type" evidence="5">
    <location>
        <begin position="5"/>
        <end position="62"/>
    </location>
</feature>
<dbReference type="EMBL" id="BMYJ01000001">
    <property type="protein sequence ID" value="GHC46740.1"/>
    <property type="molecule type" value="Genomic_DNA"/>
</dbReference>
<dbReference type="Proteomes" id="UP000638981">
    <property type="component" value="Unassembled WGS sequence"/>
</dbReference>
<dbReference type="Pfam" id="PF00126">
    <property type="entry name" value="HTH_1"/>
    <property type="match status" value="1"/>
</dbReference>
<dbReference type="SUPFAM" id="SSF46785">
    <property type="entry name" value="Winged helix' DNA-binding domain"/>
    <property type="match status" value="1"/>
</dbReference>
<dbReference type="InterPro" id="IPR036388">
    <property type="entry name" value="WH-like_DNA-bd_sf"/>
</dbReference>
<accession>A0A918TG22</accession>
<evidence type="ECO:0000256" key="3">
    <source>
        <dbReference type="ARBA" id="ARBA00023125"/>
    </source>
</evidence>
<keyword evidence="2" id="KW-0805">Transcription regulation</keyword>
<dbReference type="RefSeq" id="WP_189410068.1">
    <property type="nucleotide sequence ID" value="NZ_BMYJ01000001.1"/>
</dbReference>
<evidence type="ECO:0000256" key="4">
    <source>
        <dbReference type="ARBA" id="ARBA00023163"/>
    </source>
</evidence>
<dbReference type="PANTHER" id="PTHR30579:SF3">
    <property type="entry name" value="TRANSCRIPTIONAL REGULATORY PROTEIN"/>
    <property type="match status" value="1"/>
</dbReference>
<keyword evidence="3" id="KW-0238">DNA-binding</keyword>
<evidence type="ECO:0000256" key="1">
    <source>
        <dbReference type="ARBA" id="ARBA00009437"/>
    </source>
</evidence>
<dbReference type="InterPro" id="IPR050176">
    <property type="entry name" value="LTTR"/>
</dbReference>
<dbReference type="PROSITE" id="PS50931">
    <property type="entry name" value="HTH_LYSR"/>
    <property type="match status" value="1"/>
</dbReference>
<evidence type="ECO:0000259" key="5">
    <source>
        <dbReference type="PROSITE" id="PS50931"/>
    </source>
</evidence>